<protein>
    <submittedName>
        <fullName evidence="10">Dolichyl-phosphate-mannose-protein mannosyltransferase</fullName>
    </submittedName>
</protein>
<feature type="transmembrane region" description="Helical" evidence="8">
    <location>
        <begin position="359"/>
        <end position="378"/>
    </location>
</feature>
<dbReference type="PANTHER" id="PTHR33908:SF11">
    <property type="entry name" value="MEMBRANE PROTEIN"/>
    <property type="match status" value="1"/>
</dbReference>
<accession>A0A497ZTL7</accession>
<dbReference type="STRING" id="981384.GCA_000192475_01881"/>
<dbReference type="EMBL" id="RCCT01000001">
    <property type="protein sequence ID" value="RLK11122.1"/>
    <property type="molecule type" value="Genomic_DNA"/>
</dbReference>
<reference evidence="10 11" key="1">
    <citation type="submission" date="2018-10" db="EMBL/GenBank/DDBJ databases">
        <title>Genomic Encyclopedia of Archaeal and Bacterial Type Strains, Phase II (KMG-II): from individual species to whole genera.</title>
        <authorList>
            <person name="Goeker M."/>
        </authorList>
    </citation>
    <scope>NUCLEOTIDE SEQUENCE [LARGE SCALE GENOMIC DNA]</scope>
    <source>
        <strain evidence="10 11">DSM 29317</strain>
    </source>
</reference>
<feature type="transmembrane region" description="Helical" evidence="8">
    <location>
        <begin position="146"/>
        <end position="163"/>
    </location>
</feature>
<evidence type="ECO:0000256" key="6">
    <source>
        <dbReference type="ARBA" id="ARBA00022989"/>
    </source>
</evidence>
<dbReference type="GO" id="GO:0016763">
    <property type="term" value="F:pentosyltransferase activity"/>
    <property type="evidence" value="ECO:0007669"/>
    <property type="project" value="TreeGrafter"/>
</dbReference>
<comment type="caution">
    <text evidence="10">The sequence shown here is derived from an EMBL/GenBank/DDBJ whole genome shotgun (WGS) entry which is preliminary data.</text>
</comment>
<dbReference type="RefSeq" id="WP_010441967.1">
    <property type="nucleotide sequence ID" value="NZ_AEYW01000013.1"/>
</dbReference>
<dbReference type="GO" id="GO:0009103">
    <property type="term" value="P:lipopolysaccharide biosynthetic process"/>
    <property type="evidence" value="ECO:0007669"/>
    <property type="project" value="UniProtKB-ARBA"/>
</dbReference>
<evidence type="ECO:0000256" key="5">
    <source>
        <dbReference type="ARBA" id="ARBA00022692"/>
    </source>
</evidence>
<keyword evidence="6 8" id="KW-1133">Transmembrane helix</keyword>
<feature type="transmembrane region" description="Helical" evidence="8">
    <location>
        <begin position="265"/>
        <end position="287"/>
    </location>
</feature>
<feature type="transmembrane region" description="Helical" evidence="8">
    <location>
        <begin position="27"/>
        <end position="52"/>
    </location>
</feature>
<keyword evidence="7 8" id="KW-0472">Membrane</keyword>
<dbReference type="AlphaFoldDB" id="A0A497ZTL7"/>
<dbReference type="Pfam" id="PF13231">
    <property type="entry name" value="PMT_2"/>
    <property type="match status" value="1"/>
</dbReference>
<keyword evidence="5 8" id="KW-0812">Transmembrane</keyword>
<keyword evidence="3 10" id="KW-0328">Glycosyltransferase</keyword>
<dbReference type="PANTHER" id="PTHR33908">
    <property type="entry name" value="MANNOSYLTRANSFERASE YKCB-RELATED"/>
    <property type="match status" value="1"/>
</dbReference>
<dbReference type="OrthoDB" id="9153955at2"/>
<evidence type="ECO:0000256" key="2">
    <source>
        <dbReference type="ARBA" id="ARBA00022475"/>
    </source>
</evidence>
<evidence type="ECO:0000313" key="11">
    <source>
        <dbReference type="Proteomes" id="UP000271700"/>
    </source>
</evidence>
<evidence type="ECO:0000259" key="9">
    <source>
        <dbReference type="Pfam" id="PF13231"/>
    </source>
</evidence>
<proteinExistence type="predicted"/>
<evidence type="ECO:0000256" key="1">
    <source>
        <dbReference type="ARBA" id="ARBA00004651"/>
    </source>
</evidence>
<feature type="transmembrane region" description="Helical" evidence="8">
    <location>
        <begin position="116"/>
        <end position="134"/>
    </location>
</feature>
<evidence type="ECO:0000256" key="3">
    <source>
        <dbReference type="ARBA" id="ARBA00022676"/>
    </source>
</evidence>
<keyword evidence="2" id="KW-1003">Cell membrane</keyword>
<feature type="transmembrane region" description="Helical" evidence="8">
    <location>
        <begin position="307"/>
        <end position="324"/>
    </location>
</feature>
<feature type="domain" description="Glycosyltransferase RgtA/B/C/D-like" evidence="9">
    <location>
        <begin position="73"/>
        <end position="231"/>
    </location>
</feature>
<feature type="transmembrane region" description="Helical" evidence="8">
    <location>
        <begin position="72"/>
        <end position="96"/>
    </location>
</feature>
<feature type="transmembrane region" description="Helical" evidence="8">
    <location>
        <begin position="214"/>
        <end position="233"/>
    </location>
</feature>
<dbReference type="InterPro" id="IPR050297">
    <property type="entry name" value="LipidA_mod_glycosyltrf_83"/>
</dbReference>
<evidence type="ECO:0000256" key="4">
    <source>
        <dbReference type="ARBA" id="ARBA00022679"/>
    </source>
</evidence>
<gene>
    <name evidence="10" type="ORF">CLV75_1117</name>
</gene>
<evidence type="ECO:0000256" key="8">
    <source>
        <dbReference type="SAM" id="Phobius"/>
    </source>
</evidence>
<sequence length="479" mass="52281">MSQSQTDPYQLSTNPGRIQQLAGTDRFWLWLFCGYFLLQVVVRLATGGALGLDEAEILLDARELQWGYGPQLPLYAWLQWAVFQITGPSILGLSLLKNGLLLATVVTLYMTIRTRQIPVAAGVSVLSLLMLYQFSWEAQRALTHTVLANLCSALSFAVIWGLIRNPTTKGYVLLGVVMAAGGLSKYNYAIALLAMFLAALSTRETRKPFLSVRLLLSAGIAAALIAAPMVWILNHSALAFDSARKLDMSSDGRTYSAVLRGAAELSMAALGFVALLSLIMSILWLIYRRQGAPGVADDLLRFMLRTVFWALVLMALIVIISGSTNIKDRWLQPILIFAGPAIMLWLLPKIGRAGTRRFCQISGGLAVLIVVAMLHHNLAGNAKRAAPFAALTPQILDQTPPEIVIVAHNWLAGNMAYLAPDRSIHGERRMSVSAPALRVWAAGRKAPKDINPADVVTLEAPYRFDSGELMSLSFAPVTR</sequence>
<keyword evidence="4 10" id="KW-0808">Transferase</keyword>
<evidence type="ECO:0000313" key="10">
    <source>
        <dbReference type="EMBL" id="RLK11122.1"/>
    </source>
</evidence>
<evidence type="ECO:0000256" key="7">
    <source>
        <dbReference type="ARBA" id="ARBA00023136"/>
    </source>
</evidence>
<comment type="subcellular location">
    <subcellularLocation>
        <location evidence="1">Cell membrane</location>
        <topology evidence="1">Multi-pass membrane protein</topology>
    </subcellularLocation>
</comment>
<dbReference type="Proteomes" id="UP000271700">
    <property type="component" value="Unassembled WGS sequence"/>
</dbReference>
<name>A0A497ZTL7_9RHOB</name>
<dbReference type="GO" id="GO:0005886">
    <property type="term" value="C:plasma membrane"/>
    <property type="evidence" value="ECO:0007669"/>
    <property type="project" value="UniProtKB-SubCell"/>
</dbReference>
<feature type="transmembrane region" description="Helical" evidence="8">
    <location>
        <begin position="330"/>
        <end position="347"/>
    </location>
</feature>
<keyword evidence="11" id="KW-1185">Reference proteome</keyword>
<organism evidence="10 11">
    <name type="scientific">Ruegeria conchae</name>
    <dbReference type="NCBI Taxonomy" id="981384"/>
    <lineage>
        <taxon>Bacteria</taxon>
        <taxon>Pseudomonadati</taxon>
        <taxon>Pseudomonadota</taxon>
        <taxon>Alphaproteobacteria</taxon>
        <taxon>Rhodobacterales</taxon>
        <taxon>Roseobacteraceae</taxon>
        <taxon>Ruegeria</taxon>
    </lineage>
</organism>
<dbReference type="InterPro" id="IPR038731">
    <property type="entry name" value="RgtA/B/C-like"/>
</dbReference>